<gene>
    <name evidence="1" type="ORF">ALC62_07880</name>
</gene>
<sequence length="59" mass="6949">MRPRWRHQNSGGVKYQSVKHTGGRHLAYPKKCRGIFLYPRHHCDSYCIISERSKSSLYA</sequence>
<dbReference type="AlphaFoldDB" id="A0A195CKL2"/>
<protein>
    <submittedName>
        <fullName evidence="1">Uncharacterized protein</fullName>
    </submittedName>
</protein>
<evidence type="ECO:0000313" key="2">
    <source>
        <dbReference type="Proteomes" id="UP000078542"/>
    </source>
</evidence>
<keyword evidence="2" id="KW-1185">Reference proteome</keyword>
<organism evidence="1 2">
    <name type="scientific">Cyphomyrmex costatus</name>
    <dbReference type="NCBI Taxonomy" id="456900"/>
    <lineage>
        <taxon>Eukaryota</taxon>
        <taxon>Metazoa</taxon>
        <taxon>Ecdysozoa</taxon>
        <taxon>Arthropoda</taxon>
        <taxon>Hexapoda</taxon>
        <taxon>Insecta</taxon>
        <taxon>Pterygota</taxon>
        <taxon>Neoptera</taxon>
        <taxon>Endopterygota</taxon>
        <taxon>Hymenoptera</taxon>
        <taxon>Apocrita</taxon>
        <taxon>Aculeata</taxon>
        <taxon>Formicoidea</taxon>
        <taxon>Formicidae</taxon>
        <taxon>Myrmicinae</taxon>
        <taxon>Cyphomyrmex</taxon>
    </lineage>
</organism>
<proteinExistence type="predicted"/>
<name>A0A195CKL2_9HYME</name>
<dbReference type="Proteomes" id="UP000078542">
    <property type="component" value="Unassembled WGS sequence"/>
</dbReference>
<reference evidence="1 2" key="1">
    <citation type="submission" date="2016-03" db="EMBL/GenBank/DDBJ databases">
        <title>Cyphomyrmex costatus WGS genome.</title>
        <authorList>
            <person name="Nygaard S."/>
            <person name="Hu H."/>
            <person name="Boomsma J."/>
            <person name="Zhang G."/>
        </authorList>
    </citation>
    <scope>NUCLEOTIDE SEQUENCE [LARGE SCALE GENOMIC DNA]</scope>
    <source>
        <strain evidence="1">MS0001</strain>
        <tissue evidence="1">Whole body</tissue>
    </source>
</reference>
<evidence type="ECO:0000313" key="1">
    <source>
        <dbReference type="EMBL" id="KYN01261.1"/>
    </source>
</evidence>
<dbReference type="EMBL" id="KQ977622">
    <property type="protein sequence ID" value="KYN01261.1"/>
    <property type="molecule type" value="Genomic_DNA"/>
</dbReference>
<accession>A0A195CKL2</accession>